<comment type="catalytic activity">
    <reaction evidence="1">
        <text>Hydrolysis of terminal non-reducing alpha-L-arabinofuranoside residues in alpha-L-arabinosides.</text>
        <dbReference type="EC" id="3.2.1.55"/>
    </reaction>
</comment>
<keyword evidence="5" id="KW-0378">Hydrolase</keyword>
<evidence type="ECO:0000256" key="4">
    <source>
        <dbReference type="ARBA" id="ARBA00022729"/>
    </source>
</evidence>
<dbReference type="InterPro" id="IPR055235">
    <property type="entry name" value="ASD1_cat"/>
</dbReference>
<dbReference type="InterPro" id="IPR055133">
    <property type="entry name" value="BT_3657-like_N"/>
</dbReference>
<evidence type="ECO:0000256" key="1">
    <source>
        <dbReference type="ARBA" id="ARBA00001462"/>
    </source>
</evidence>
<feature type="domain" description="Alpha-L-arabinofuranosidase C-terminal" evidence="7">
    <location>
        <begin position="675"/>
        <end position="839"/>
    </location>
</feature>
<organism evidence="8 9">
    <name type="scientific">Hallella seregens ATCC 51272</name>
    <dbReference type="NCBI Taxonomy" id="1336250"/>
    <lineage>
        <taxon>Bacteria</taxon>
        <taxon>Pseudomonadati</taxon>
        <taxon>Bacteroidota</taxon>
        <taxon>Bacteroidia</taxon>
        <taxon>Bacteroidales</taxon>
        <taxon>Prevotellaceae</taxon>
        <taxon>Hallella</taxon>
    </lineage>
</organism>
<dbReference type="PANTHER" id="PTHR31776">
    <property type="entry name" value="ALPHA-L-ARABINOFURANOSIDASE 1"/>
    <property type="match status" value="1"/>
</dbReference>
<evidence type="ECO:0000313" key="8">
    <source>
        <dbReference type="EMBL" id="MFB9897272.1"/>
    </source>
</evidence>
<evidence type="ECO:0000259" key="7">
    <source>
        <dbReference type="SMART" id="SM00813"/>
    </source>
</evidence>
<dbReference type="Proteomes" id="UP001589688">
    <property type="component" value="Unassembled WGS sequence"/>
</dbReference>
<dbReference type="Gene3D" id="2.60.120.260">
    <property type="entry name" value="Galactose-binding domain-like"/>
    <property type="match status" value="1"/>
</dbReference>
<comment type="similarity">
    <text evidence="2">Belongs to the glycosyl hydrolase 51 family.</text>
</comment>
<feature type="chain" id="PRO_5045296986" description="non-reducing end alpha-L-arabinofuranosidase" evidence="6">
    <location>
        <begin position="20"/>
        <end position="845"/>
    </location>
</feature>
<dbReference type="SMART" id="SM00813">
    <property type="entry name" value="Alpha-L-AF_C"/>
    <property type="match status" value="1"/>
</dbReference>
<dbReference type="InterPro" id="IPR023296">
    <property type="entry name" value="Glyco_hydro_beta-prop_sf"/>
</dbReference>
<dbReference type="Gene3D" id="2.115.10.20">
    <property type="entry name" value="Glycosyl hydrolase domain, family 43"/>
    <property type="match status" value="1"/>
</dbReference>
<evidence type="ECO:0000256" key="5">
    <source>
        <dbReference type="ARBA" id="ARBA00022801"/>
    </source>
</evidence>
<dbReference type="SUPFAM" id="SSF51445">
    <property type="entry name" value="(Trans)glycosidases"/>
    <property type="match status" value="1"/>
</dbReference>
<dbReference type="InterPro" id="IPR051563">
    <property type="entry name" value="Glycosyl_Hydrolase_51"/>
</dbReference>
<comment type="caution">
    <text evidence="8">The sequence shown here is derived from an EMBL/GenBank/DDBJ whole genome shotgun (WGS) entry which is preliminary data.</text>
</comment>
<evidence type="ECO:0000256" key="3">
    <source>
        <dbReference type="ARBA" id="ARBA00012670"/>
    </source>
</evidence>
<accession>A0ABV5ZIT7</accession>
<dbReference type="Pfam" id="PF06964">
    <property type="entry name" value="Alpha-L-AF_C"/>
    <property type="match status" value="1"/>
</dbReference>
<dbReference type="InterPro" id="IPR017853">
    <property type="entry name" value="GH"/>
</dbReference>
<gene>
    <name evidence="8" type="ORF">ACFFK8_05530</name>
</gene>
<feature type="signal peptide" evidence="6">
    <location>
        <begin position="1"/>
        <end position="19"/>
    </location>
</feature>
<reference evidence="8 9" key="1">
    <citation type="submission" date="2024-09" db="EMBL/GenBank/DDBJ databases">
        <authorList>
            <person name="Sun Q."/>
            <person name="Mori K."/>
        </authorList>
    </citation>
    <scope>NUCLEOTIDE SEQUENCE [LARGE SCALE GENOMIC DNA]</scope>
    <source>
        <strain evidence="8 9">ATCC 51272</strain>
    </source>
</reference>
<proteinExistence type="inferred from homology"/>
<keyword evidence="4 6" id="KW-0732">Signal</keyword>
<dbReference type="PANTHER" id="PTHR31776:SF26">
    <property type="entry name" value="SECRETED ARABINOSIDASE"/>
    <property type="match status" value="1"/>
</dbReference>
<dbReference type="RefSeq" id="WP_027952695.1">
    <property type="nucleotide sequence ID" value="NZ_JADU01000029.1"/>
</dbReference>
<keyword evidence="9" id="KW-1185">Reference proteome</keyword>
<dbReference type="EMBL" id="JBHLZF010000002">
    <property type="protein sequence ID" value="MFB9897272.1"/>
    <property type="molecule type" value="Genomic_DNA"/>
</dbReference>
<sequence>MKKSLLLLAAAALAAQTRAQQPVPAYQIIGRDTTCQIFVYSPGEKDGLHLAYLADNDHWQDVGQLCASDYAEWGSEKRMHHPYVVHASDGTWRLLFGVNDYSPCFAAAYSEDLVTWRPQDYPRVAEKGVAEPVMFQMDDGTFDIYFKAKDGTRHYVQASEDFRKFTEQPGPSTIEDMAWMRDTATVGGRVQQGNQFDVPKLHLDYIRQYFAAVDRDNALSRETMRDDARRFARIGNNVEATLTVKPAQTKRISDKLLGVFFEDISYAADGGLYAELVQNRDFEYSPADRRGWTAATAWQSNREIRIATDVPLSPANPHYAVLAARDTLYNIGWDSITAAPQSAFDFSVYVRNESGLRNQLLVALVAADGTAVAKGKLKIEGQGWNRYTLPLVVDRKAVKGRVRLALTPLKEGQLAVDMVSLFPHETFRGHGLRKDLAEAIAALHPKFVRFPGGCMSHGQGIDNIYYWNQTVGPWQDRTPAPNIWNYHQTRGLGFYEYFQFCEDIGAEPLPVLAAGVPCQNSRCNADGYGGQQGGIPMDQMPAYCQELLNLIEWANGDPATSSWARLRAEAGHPAPFNLKYIGIGNEDIISTAFEERCEMICRAIKERYPHIKVCGTVGPFHDPSPDYVEGWKFAKAHPQLFDMVDEHYYESTGWFMHHQDYYDHYDRTGPQVYLGEWASRSTTHESALVEAMHLCALERNGDVVAMSSYAPLLCKEGHANWNPDMIYFNNDTITALTPSYETQRLWGTYCGDEYVASELAIAPELRYRVAASVVRNTATGKTYLKLVNALPSQLTLTVDGLSIPAGVPVEGFHGQVTDRRVRVERTAAEGPRLVLPPYAVRVIEL</sequence>
<dbReference type="InterPro" id="IPR010720">
    <property type="entry name" value="Alpha-L-AF_C"/>
</dbReference>
<protein>
    <recommendedName>
        <fullName evidence="3">non-reducing end alpha-L-arabinofuranosidase</fullName>
        <ecNumber evidence="3">3.2.1.55</ecNumber>
    </recommendedName>
</protein>
<dbReference type="Pfam" id="PF22848">
    <property type="entry name" value="ASD1_dom"/>
    <property type="match status" value="1"/>
</dbReference>
<dbReference type="Gene3D" id="3.20.20.80">
    <property type="entry name" value="Glycosidases"/>
    <property type="match status" value="1"/>
</dbReference>
<evidence type="ECO:0000256" key="6">
    <source>
        <dbReference type="SAM" id="SignalP"/>
    </source>
</evidence>
<evidence type="ECO:0000256" key="2">
    <source>
        <dbReference type="ARBA" id="ARBA00007186"/>
    </source>
</evidence>
<evidence type="ECO:0000313" key="9">
    <source>
        <dbReference type="Proteomes" id="UP001589688"/>
    </source>
</evidence>
<dbReference type="SUPFAM" id="SSF75005">
    <property type="entry name" value="Arabinanase/levansucrase/invertase"/>
    <property type="match status" value="1"/>
</dbReference>
<dbReference type="EC" id="3.2.1.55" evidence="3"/>
<name>A0ABV5ZIT7_9BACT</name>
<dbReference type="Pfam" id="PF22847">
    <property type="entry name" value="BT_3657-like_N"/>
    <property type="match status" value="1"/>
</dbReference>